<organism evidence="1 2">
    <name type="scientific">Candidatus Veblenbacteria bacterium RIFOXYC2_FULL_42_11</name>
    <dbReference type="NCBI Taxonomy" id="1802428"/>
    <lineage>
        <taxon>Bacteria</taxon>
        <taxon>Candidatus Vebleniibacteriota</taxon>
    </lineage>
</organism>
<sequence>MPTNTPETKKSAEEQEAAELIEKINNDEFVRRTAAIISLFAPPNIELKEYHDPPLSEDEKNLDS</sequence>
<reference evidence="1 2" key="1">
    <citation type="journal article" date="2016" name="Nat. Commun.">
        <title>Thousands of microbial genomes shed light on interconnected biogeochemical processes in an aquifer system.</title>
        <authorList>
            <person name="Anantharaman K."/>
            <person name="Brown C.T."/>
            <person name="Hug L.A."/>
            <person name="Sharon I."/>
            <person name="Castelle C.J."/>
            <person name="Probst A.J."/>
            <person name="Thomas B.C."/>
            <person name="Singh A."/>
            <person name="Wilkins M.J."/>
            <person name="Karaoz U."/>
            <person name="Brodie E.L."/>
            <person name="Williams K.H."/>
            <person name="Hubbard S.S."/>
            <person name="Banfield J.F."/>
        </authorList>
    </citation>
    <scope>NUCLEOTIDE SEQUENCE [LARGE SCALE GENOMIC DNA]</scope>
</reference>
<name>A0A1G2Q6A5_9BACT</name>
<dbReference type="AlphaFoldDB" id="A0A1G2Q6A5"/>
<accession>A0A1G2Q6A5</accession>
<evidence type="ECO:0000313" key="1">
    <source>
        <dbReference type="EMBL" id="OHA56070.1"/>
    </source>
</evidence>
<dbReference type="EMBL" id="MHTE01000042">
    <property type="protein sequence ID" value="OHA56070.1"/>
    <property type="molecule type" value="Genomic_DNA"/>
</dbReference>
<gene>
    <name evidence="1" type="ORF">A2441_03675</name>
</gene>
<evidence type="ECO:0000313" key="2">
    <source>
        <dbReference type="Proteomes" id="UP000178226"/>
    </source>
</evidence>
<protein>
    <submittedName>
        <fullName evidence="1">Uncharacterized protein</fullName>
    </submittedName>
</protein>
<comment type="caution">
    <text evidence="1">The sequence shown here is derived from an EMBL/GenBank/DDBJ whole genome shotgun (WGS) entry which is preliminary data.</text>
</comment>
<proteinExistence type="predicted"/>
<dbReference type="Proteomes" id="UP000178226">
    <property type="component" value="Unassembled WGS sequence"/>
</dbReference>